<reference evidence="12" key="1">
    <citation type="submission" date="2016-12" db="EMBL/GenBank/DDBJ databases">
        <authorList>
            <person name="Varghese N."/>
            <person name="Submissions S."/>
        </authorList>
    </citation>
    <scope>NUCLEOTIDE SEQUENCE [LARGE SCALE GENOMIC DNA]</scope>
    <source>
        <strain evidence="12">DSM 11032</strain>
    </source>
</reference>
<dbReference type="NCBIfam" id="TIGR00797">
    <property type="entry name" value="matE"/>
    <property type="match status" value="1"/>
</dbReference>
<feature type="transmembrane region" description="Helical" evidence="10">
    <location>
        <begin position="167"/>
        <end position="187"/>
    </location>
</feature>
<dbReference type="InterPro" id="IPR002528">
    <property type="entry name" value="MATE_fam"/>
</dbReference>
<dbReference type="Pfam" id="PF01554">
    <property type="entry name" value="MatE"/>
    <property type="match status" value="2"/>
</dbReference>
<accession>A0A1M7SL60</accession>
<evidence type="ECO:0000256" key="4">
    <source>
        <dbReference type="ARBA" id="ARBA00022475"/>
    </source>
</evidence>
<dbReference type="PANTHER" id="PTHR43298">
    <property type="entry name" value="MULTIDRUG RESISTANCE PROTEIN NORM-RELATED"/>
    <property type="match status" value="1"/>
</dbReference>
<dbReference type="Proteomes" id="UP000184391">
    <property type="component" value="Unassembled WGS sequence"/>
</dbReference>
<dbReference type="InterPro" id="IPR048279">
    <property type="entry name" value="MdtK-like"/>
</dbReference>
<dbReference type="OrthoDB" id="9780160at2"/>
<keyword evidence="4" id="KW-1003">Cell membrane</keyword>
<feature type="transmembrane region" description="Helical" evidence="10">
    <location>
        <begin position="292"/>
        <end position="313"/>
    </location>
</feature>
<keyword evidence="6 10" id="KW-1133">Transmembrane helix</keyword>
<keyword evidence="5 10" id="KW-0812">Transmembrane</keyword>
<feature type="transmembrane region" description="Helical" evidence="10">
    <location>
        <begin position="402"/>
        <end position="423"/>
    </location>
</feature>
<dbReference type="STRING" id="198312.SAMN02745193_01956"/>
<dbReference type="RefSeq" id="WP_072674615.1">
    <property type="nucleotide sequence ID" value="NZ_FRDF01000010.1"/>
</dbReference>
<keyword evidence="2" id="KW-0813">Transport</keyword>
<dbReference type="PIRSF" id="PIRSF006603">
    <property type="entry name" value="DinF"/>
    <property type="match status" value="1"/>
</dbReference>
<keyword evidence="3" id="KW-0050">Antiport</keyword>
<evidence type="ECO:0000313" key="11">
    <source>
        <dbReference type="EMBL" id="SHN59232.1"/>
    </source>
</evidence>
<feature type="transmembrane region" description="Helical" evidence="10">
    <location>
        <begin position="101"/>
        <end position="122"/>
    </location>
</feature>
<evidence type="ECO:0000256" key="9">
    <source>
        <dbReference type="ARBA" id="ARBA00031636"/>
    </source>
</evidence>
<feature type="transmembrane region" description="Helical" evidence="10">
    <location>
        <begin position="429"/>
        <end position="451"/>
    </location>
</feature>
<evidence type="ECO:0000256" key="2">
    <source>
        <dbReference type="ARBA" id="ARBA00022448"/>
    </source>
</evidence>
<evidence type="ECO:0000256" key="3">
    <source>
        <dbReference type="ARBA" id="ARBA00022449"/>
    </source>
</evidence>
<name>A0A1M7SL60_9SPHN</name>
<feature type="transmembrane region" description="Helical" evidence="10">
    <location>
        <begin position="20"/>
        <end position="45"/>
    </location>
</feature>
<keyword evidence="8 10" id="KW-0472">Membrane</keyword>
<feature type="transmembrane region" description="Helical" evidence="10">
    <location>
        <begin position="199"/>
        <end position="221"/>
    </location>
</feature>
<dbReference type="GO" id="GO:0005886">
    <property type="term" value="C:plasma membrane"/>
    <property type="evidence" value="ECO:0007669"/>
    <property type="project" value="UniProtKB-SubCell"/>
</dbReference>
<comment type="subcellular location">
    <subcellularLocation>
        <location evidence="1">Cell inner membrane</location>
        <topology evidence="1">Multi-pass membrane protein</topology>
    </subcellularLocation>
</comment>
<evidence type="ECO:0000256" key="10">
    <source>
        <dbReference type="SAM" id="Phobius"/>
    </source>
</evidence>
<dbReference type="GO" id="GO:0042910">
    <property type="term" value="F:xenobiotic transmembrane transporter activity"/>
    <property type="evidence" value="ECO:0007669"/>
    <property type="project" value="InterPro"/>
</dbReference>
<organism evidence="11 12">
    <name type="scientific">Erythrobacter sanguineus</name>
    <dbReference type="NCBI Taxonomy" id="198312"/>
    <lineage>
        <taxon>Bacteria</taxon>
        <taxon>Pseudomonadati</taxon>
        <taxon>Pseudomonadota</taxon>
        <taxon>Alphaproteobacteria</taxon>
        <taxon>Sphingomonadales</taxon>
        <taxon>Erythrobacteraceae</taxon>
        <taxon>Erythrobacter/Porphyrobacter group</taxon>
        <taxon>Erythrobacter</taxon>
    </lineage>
</organism>
<evidence type="ECO:0000256" key="5">
    <source>
        <dbReference type="ARBA" id="ARBA00022692"/>
    </source>
</evidence>
<feature type="transmembrane region" description="Helical" evidence="10">
    <location>
        <begin position="360"/>
        <end position="381"/>
    </location>
</feature>
<keyword evidence="7" id="KW-0406">Ion transport</keyword>
<protein>
    <recommendedName>
        <fullName evidence="9">Multidrug-efflux transporter</fullName>
    </recommendedName>
</protein>
<dbReference type="CDD" id="cd13131">
    <property type="entry name" value="MATE_NorM_like"/>
    <property type="match status" value="1"/>
</dbReference>
<proteinExistence type="predicted"/>
<evidence type="ECO:0000256" key="6">
    <source>
        <dbReference type="ARBA" id="ARBA00022989"/>
    </source>
</evidence>
<feature type="transmembrane region" description="Helical" evidence="10">
    <location>
        <begin position="57"/>
        <end position="80"/>
    </location>
</feature>
<dbReference type="GO" id="GO:0006811">
    <property type="term" value="P:monoatomic ion transport"/>
    <property type="evidence" value="ECO:0007669"/>
    <property type="project" value="UniProtKB-KW"/>
</dbReference>
<dbReference type="AlphaFoldDB" id="A0A1M7SL60"/>
<evidence type="ECO:0000256" key="7">
    <source>
        <dbReference type="ARBA" id="ARBA00023065"/>
    </source>
</evidence>
<feature type="transmembrane region" description="Helical" evidence="10">
    <location>
        <begin position="246"/>
        <end position="272"/>
    </location>
</feature>
<feature type="transmembrane region" description="Helical" evidence="10">
    <location>
        <begin position="142"/>
        <end position="160"/>
    </location>
</feature>
<evidence type="ECO:0000256" key="1">
    <source>
        <dbReference type="ARBA" id="ARBA00004429"/>
    </source>
</evidence>
<feature type="transmembrane region" description="Helical" evidence="10">
    <location>
        <begin position="325"/>
        <end position="354"/>
    </location>
</feature>
<dbReference type="GO" id="GO:0015297">
    <property type="term" value="F:antiporter activity"/>
    <property type="evidence" value="ECO:0007669"/>
    <property type="project" value="UniProtKB-KW"/>
</dbReference>
<gene>
    <name evidence="11" type="ORF">SAMN02745193_01956</name>
</gene>
<dbReference type="InterPro" id="IPR050222">
    <property type="entry name" value="MATE_MdtK"/>
</dbReference>
<dbReference type="EMBL" id="FRDF01000010">
    <property type="protein sequence ID" value="SHN59232.1"/>
    <property type="molecule type" value="Genomic_DNA"/>
</dbReference>
<sequence length="474" mass="50237">MRHATPLSAPGWGQEIRATLALAGPLAAANLLQMLTYAVDVIFIARLGEAQLAASALAVSLFGLVLWALTGLTGAVAPLIAEAIGSRAPSLRPVRRSVRMALWLAVIVGVFGMGLCLLLDPVMQISGQQPEIRKLANEYNNVIIFSMVPMLMAAVLRNFVSALGRPIFATAITGVGIFVNALANYAFIFGNLGAPELGLAGAAAATIITSLFILGAYVAAIRFDRRLHRYRIFGRWWAPDWQRLKLILRIGTPIALTITAEAGIFAAAAFLMGRFGAAELAGHTVALQLAALAFQVPFGVGQAAAIRVGYFYGARDPLGVKRAGWVALGIGTGFMALTALAMLLFPELLLSIYVDPSDPANAALLVFALQYLVLAAIFQLADGVQAVAAGALRGLQDTRVPMWIAIFSYWVPGIGMSIGLGFFTPLEGTGVWIGLATGLFFAAALLIGRWYRREALGLTTRASHVIVTPLPQPS</sequence>
<evidence type="ECO:0000313" key="12">
    <source>
        <dbReference type="Proteomes" id="UP000184391"/>
    </source>
</evidence>
<evidence type="ECO:0000256" key="8">
    <source>
        <dbReference type="ARBA" id="ARBA00023136"/>
    </source>
</evidence>
<dbReference type="PANTHER" id="PTHR43298:SF2">
    <property type="entry name" value="FMN_FAD EXPORTER YEEO-RELATED"/>
    <property type="match status" value="1"/>
</dbReference>
<keyword evidence="12" id="KW-1185">Reference proteome</keyword>